<dbReference type="SUPFAM" id="SSF103473">
    <property type="entry name" value="MFS general substrate transporter"/>
    <property type="match status" value="1"/>
</dbReference>
<feature type="transmembrane region" description="Helical" evidence="9">
    <location>
        <begin position="259"/>
        <end position="281"/>
    </location>
</feature>
<feature type="transmembrane region" description="Helical" evidence="9">
    <location>
        <begin position="99"/>
        <end position="117"/>
    </location>
</feature>
<evidence type="ECO:0000256" key="9">
    <source>
        <dbReference type="SAM" id="Phobius"/>
    </source>
</evidence>
<dbReference type="InterPro" id="IPR005828">
    <property type="entry name" value="MFS_sugar_transport-like"/>
</dbReference>
<keyword evidence="7 9" id="KW-0472">Membrane</keyword>
<feature type="transmembrane region" description="Helical" evidence="9">
    <location>
        <begin position="301"/>
        <end position="322"/>
    </location>
</feature>
<feature type="transmembrane region" description="Helical" evidence="9">
    <location>
        <begin position="22"/>
        <end position="41"/>
    </location>
</feature>
<comment type="subcellular location">
    <subcellularLocation>
        <location evidence="1">Cell membrane</location>
        <topology evidence="1">Multi-pass membrane protein</topology>
    </subcellularLocation>
</comment>
<keyword evidence="4" id="KW-0762">Sugar transport</keyword>
<keyword evidence="3" id="KW-1003">Cell membrane</keyword>
<dbReference type="InterPro" id="IPR036259">
    <property type="entry name" value="MFS_trans_sf"/>
</dbReference>
<dbReference type="InterPro" id="IPR020846">
    <property type="entry name" value="MFS_dom"/>
</dbReference>
<dbReference type="AlphaFoldDB" id="A0AAV2Q623"/>
<keyword evidence="6 9" id="KW-1133">Transmembrane helix</keyword>
<evidence type="ECO:0000256" key="5">
    <source>
        <dbReference type="ARBA" id="ARBA00022692"/>
    </source>
</evidence>
<dbReference type="InterPro" id="IPR005829">
    <property type="entry name" value="Sugar_transporter_CS"/>
</dbReference>
<feature type="domain" description="Major facilitator superfamily (MFS) profile" evidence="10">
    <location>
        <begin position="20"/>
        <end position="402"/>
    </location>
</feature>
<evidence type="ECO:0000256" key="2">
    <source>
        <dbReference type="ARBA" id="ARBA00022448"/>
    </source>
</evidence>
<name>A0AAV2Q623_MEGNR</name>
<dbReference type="InterPro" id="IPR050549">
    <property type="entry name" value="MFS_Trehalose_Transporter"/>
</dbReference>
<keyword evidence="2" id="KW-0813">Transport</keyword>
<dbReference type="GO" id="GO:0005886">
    <property type="term" value="C:plasma membrane"/>
    <property type="evidence" value="ECO:0007669"/>
    <property type="project" value="UniProtKB-SubCell"/>
</dbReference>
<evidence type="ECO:0000313" key="12">
    <source>
        <dbReference type="Proteomes" id="UP001497623"/>
    </source>
</evidence>
<feature type="coiled-coil region" evidence="8">
    <location>
        <begin position="215"/>
        <end position="242"/>
    </location>
</feature>
<keyword evidence="5 9" id="KW-0812">Transmembrane</keyword>
<dbReference type="Pfam" id="PF00083">
    <property type="entry name" value="Sugar_tr"/>
    <property type="match status" value="1"/>
</dbReference>
<feature type="non-terminal residue" evidence="11">
    <location>
        <position position="402"/>
    </location>
</feature>
<evidence type="ECO:0000256" key="7">
    <source>
        <dbReference type="ARBA" id="ARBA00023136"/>
    </source>
</evidence>
<dbReference type="Gene3D" id="1.20.1250.20">
    <property type="entry name" value="MFS general substrate transporter like domains"/>
    <property type="match status" value="1"/>
</dbReference>
<dbReference type="PROSITE" id="PS50850">
    <property type="entry name" value="MFS"/>
    <property type="match status" value="1"/>
</dbReference>
<dbReference type="FunFam" id="1.20.1250.20:FF:000218">
    <property type="entry name" value="facilitated trehalose transporter Tret1"/>
    <property type="match status" value="1"/>
</dbReference>
<feature type="transmembrane region" description="Helical" evidence="9">
    <location>
        <begin position="183"/>
        <end position="202"/>
    </location>
</feature>
<organism evidence="11 12">
    <name type="scientific">Meganyctiphanes norvegica</name>
    <name type="common">Northern krill</name>
    <name type="synonym">Thysanopoda norvegica</name>
    <dbReference type="NCBI Taxonomy" id="48144"/>
    <lineage>
        <taxon>Eukaryota</taxon>
        <taxon>Metazoa</taxon>
        <taxon>Ecdysozoa</taxon>
        <taxon>Arthropoda</taxon>
        <taxon>Crustacea</taxon>
        <taxon>Multicrustacea</taxon>
        <taxon>Malacostraca</taxon>
        <taxon>Eumalacostraca</taxon>
        <taxon>Eucarida</taxon>
        <taxon>Euphausiacea</taxon>
        <taxon>Euphausiidae</taxon>
        <taxon>Meganyctiphanes</taxon>
    </lineage>
</organism>
<sequence length="402" mass="43996">MTDSSTICEDIKTKRTRLTKQILLCTGASLGHAGIGSIFAFPSPMLSDLEANNSTIYGKHLELSDHQEDMISSVMNLAVLLGGFWGSYDMGRWGRKHSLHVFSVIMIIGWIGVALIPNFIGILLARILSGIALGGISVAANTYVVEIADVSIRGVIGTIPCVMAIFGQLLCMLFGYWLHYYTLALVLCVIPIAFIIFIIVALPPSPTYLIVKGKEQEALKVLQKLRNKNEDLHAEVKSCQELNEGSKGHAWKSILQVEVLKPLTVLTILFFISAFSGWLVINANASRIFENAGIKGQDSENLASIIINVAMLVFTIISCFLVDKIGRKFSLILSLSMMAVSLIAMSVYVWTIKDKHSTSQHAWIPVACMAATLCGTSLGINPIPFILINEYFPTNLRGLGEF</sequence>
<keyword evidence="12" id="KW-1185">Reference proteome</keyword>
<feature type="transmembrane region" description="Helical" evidence="9">
    <location>
        <begin position="156"/>
        <end position="177"/>
    </location>
</feature>
<gene>
    <name evidence="11" type="ORF">MNOR_LOCUS8557</name>
</gene>
<evidence type="ECO:0000256" key="1">
    <source>
        <dbReference type="ARBA" id="ARBA00004651"/>
    </source>
</evidence>
<evidence type="ECO:0000256" key="4">
    <source>
        <dbReference type="ARBA" id="ARBA00022597"/>
    </source>
</evidence>
<dbReference type="Proteomes" id="UP001497623">
    <property type="component" value="Unassembled WGS sequence"/>
</dbReference>
<feature type="transmembrane region" description="Helical" evidence="9">
    <location>
        <begin position="70"/>
        <end position="87"/>
    </location>
</feature>
<comment type="caution">
    <text evidence="11">The sequence shown here is derived from an EMBL/GenBank/DDBJ whole genome shotgun (WGS) entry which is preliminary data.</text>
</comment>
<accession>A0AAV2Q623</accession>
<feature type="transmembrane region" description="Helical" evidence="9">
    <location>
        <begin position="123"/>
        <end position="144"/>
    </location>
</feature>
<feature type="transmembrane region" description="Helical" evidence="9">
    <location>
        <begin position="329"/>
        <end position="350"/>
    </location>
</feature>
<reference evidence="11 12" key="1">
    <citation type="submission" date="2024-05" db="EMBL/GenBank/DDBJ databases">
        <authorList>
            <person name="Wallberg A."/>
        </authorList>
    </citation>
    <scope>NUCLEOTIDE SEQUENCE [LARGE SCALE GENOMIC DNA]</scope>
</reference>
<evidence type="ECO:0000256" key="6">
    <source>
        <dbReference type="ARBA" id="ARBA00022989"/>
    </source>
</evidence>
<evidence type="ECO:0000313" key="11">
    <source>
        <dbReference type="EMBL" id="CAL4071484.1"/>
    </source>
</evidence>
<dbReference type="PANTHER" id="PTHR48021:SF1">
    <property type="entry name" value="GH07001P-RELATED"/>
    <property type="match status" value="1"/>
</dbReference>
<dbReference type="PANTHER" id="PTHR48021">
    <property type="match status" value="1"/>
</dbReference>
<dbReference type="EMBL" id="CAXKWB010004000">
    <property type="protein sequence ID" value="CAL4071484.1"/>
    <property type="molecule type" value="Genomic_DNA"/>
</dbReference>
<proteinExistence type="predicted"/>
<evidence type="ECO:0000259" key="10">
    <source>
        <dbReference type="PROSITE" id="PS50850"/>
    </source>
</evidence>
<evidence type="ECO:0000256" key="8">
    <source>
        <dbReference type="SAM" id="Coils"/>
    </source>
</evidence>
<dbReference type="GO" id="GO:0022857">
    <property type="term" value="F:transmembrane transporter activity"/>
    <property type="evidence" value="ECO:0007669"/>
    <property type="project" value="InterPro"/>
</dbReference>
<evidence type="ECO:0000256" key="3">
    <source>
        <dbReference type="ARBA" id="ARBA00022475"/>
    </source>
</evidence>
<keyword evidence="8" id="KW-0175">Coiled coil</keyword>
<protein>
    <recommendedName>
        <fullName evidence="10">Major facilitator superfamily (MFS) profile domain-containing protein</fullName>
    </recommendedName>
</protein>
<dbReference type="PROSITE" id="PS00217">
    <property type="entry name" value="SUGAR_TRANSPORT_2"/>
    <property type="match status" value="1"/>
</dbReference>
<feature type="transmembrane region" description="Helical" evidence="9">
    <location>
        <begin position="362"/>
        <end position="388"/>
    </location>
</feature>